<dbReference type="PROSITE" id="PS51781">
    <property type="entry name" value="SH3B"/>
    <property type="match status" value="1"/>
</dbReference>
<dbReference type="EMBL" id="QKZL01000017">
    <property type="protein sequence ID" value="PZX13652.1"/>
    <property type="molecule type" value="Genomic_DNA"/>
</dbReference>
<feature type="domain" description="SH3b" evidence="3">
    <location>
        <begin position="160"/>
        <end position="232"/>
    </location>
</feature>
<reference evidence="4 5" key="1">
    <citation type="submission" date="2018-06" db="EMBL/GenBank/DDBJ databases">
        <title>Genomic Encyclopedia of Archaeal and Bacterial Type Strains, Phase II (KMG-II): from individual species to whole genera.</title>
        <authorList>
            <person name="Goeker M."/>
        </authorList>
    </citation>
    <scope>NUCLEOTIDE SEQUENCE [LARGE SCALE GENOMIC DNA]</scope>
    <source>
        <strain evidence="4 5">DSM 22009</strain>
    </source>
</reference>
<organism evidence="4 5">
    <name type="scientific">Palleronia aestuarii</name>
    <dbReference type="NCBI Taxonomy" id="568105"/>
    <lineage>
        <taxon>Bacteria</taxon>
        <taxon>Pseudomonadati</taxon>
        <taxon>Pseudomonadota</taxon>
        <taxon>Alphaproteobacteria</taxon>
        <taxon>Rhodobacterales</taxon>
        <taxon>Roseobacteraceae</taxon>
        <taxon>Palleronia</taxon>
    </lineage>
</organism>
<evidence type="ECO:0000313" key="5">
    <source>
        <dbReference type="Proteomes" id="UP000248916"/>
    </source>
</evidence>
<dbReference type="SMART" id="SM00287">
    <property type="entry name" value="SH3b"/>
    <property type="match status" value="1"/>
</dbReference>
<dbReference type="RefSeq" id="WP_170133977.1">
    <property type="nucleotide sequence ID" value="NZ_QKZL01000017.1"/>
</dbReference>
<comment type="caution">
    <text evidence="4">The sequence shown here is derived from an EMBL/GenBank/DDBJ whole genome shotgun (WGS) entry which is preliminary data.</text>
</comment>
<feature type="region of interest" description="Disordered" evidence="1">
    <location>
        <begin position="232"/>
        <end position="251"/>
    </location>
</feature>
<dbReference type="Gene3D" id="2.30.30.40">
    <property type="entry name" value="SH3 Domains"/>
    <property type="match status" value="1"/>
</dbReference>
<name>A0A2W7NQR7_9RHOB</name>
<feature type="signal peptide" evidence="2">
    <location>
        <begin position="1"/>
        <end position="25"/>
    </location>
</feature>
<sequence length="315" mass="33321">MLYLTRAVAAAAIAGWALIGLPALAQDDVRRVDVRFAPGTSGASYSDTIVGYDSIEYFLTADAGQRMRIDLSTSNLSNYFNIWPPGDDAALFTGASSGDHFDGSLPRTGEYRVQVFLMRNAARRAETADFTIDIAITGETASAARPTQEPDFADGLAGGPDWYVVEGVQAGDRLNIRTGPSTEYAITGQADNGARLRNLGCQGGVQARWCRIETSDGSIRGWVSARFIAEGAPPDAVQSPPPPSQPAEDVPGLVRRTTGEFEVGFASGCMLLFNPAGDLITAGSTCSPSQSIRAADAVAAFRREQGLHAPPADTR</sequence>
<keyword evidence="5" id="KW-1185">Reference proteome</keyword>
<proteinExistence type="predicted"/>
<feature type="chain" id="PRO_5016067138" evidence="2">
    <location>
        <begin position="26"/>
        <end position="315"/>
    </location>
</feature>
<evidence type="ECO:0000313" key="4">
    <source>
        <dbReference type="EMBL" id="PZX13652.1"/>
    </source>
</evidence>
<dbReference type="AlphaFoldDB" id="A0A2W7NQR7"/>
<protein>
    <submittedName>
        <fullName evidence="4">SH3 domain-containing protein</fullName>
    </submittedName>
</protein>
<dbReference type="Proteomes" id="UP000248916">
    <property type="component" value="Unassembled WGS sequence"/>
</dbReference>
<gene>
    <name evidence="4" type="ORF">LX81_03203</name>
</gene>
<keyword evidence="2" id="KW-0732">Signal</keyword>
<dbReference type="InterPro" id="IPR003646">
    <property type="entry name" value="SH3-like_bac-type"/>
</dbReference>
<dbReference type="Gene3D" id="2.60.120.380">
    <property type="match status" value="1"/>
</dbReference>
<dbReference type="Pfam" id="PF08239">
    <property type="entry name" value="SH3_3"/>
    <property type="match status" value="1"/>
</dbReference>
<evidence type="ECO:0000256" key="1">
    <source>
        <dbReference type="SAM" id="MobiDB-lite"/>
    </source>
</evidence>
<evidence type="ECO:0000256" key="2">
    <source>
        <dbReference type="SAM" id="SignalP"/>
    </source>
</evidence>
<evidence type="ECO:0000259" key="3">
    <source>
        <dbReference type="PROSITE" id="PS51781"/>
    </source>
</evidence>
<accession>A0A2W7NQR7</accession>